<name>A0A3A1YEY5_9GAMM</name>
<dbReference type="GO" id="GO:0016491">
    <property type="term" value="F:oxidoreductase activity"/>
    <property type="evidence" value="ECO:0007669"/>
    <property type="project" value="UniProtKB-KW"/>
</dbReference>
<evidence type="ECO:0008006" key="5">
    <source>
        <dbReference type="Google" id="ProtNLM"/>
    </source>
</evidence>
<keyword evidence="4" id="KW-1185">Reference proteome</keyword>
<evidence type="ECO:0000256" key="1">
    <source>
        <dbReference type="ARBA" id="ARBA00006484"/>
    </source>
</evidence>
<dbReference type="PRINTS" id="PR00081">
    <property type="entry name" value="GDHRDH"/>
</dbReference>
<dbReference type="PROSITE" id="PS00061">
    <property type="entry name" value="ADH_SHORT"/>
    <property type="match status" value="1"/>
</dbReference>
<dbReference type="Pfam" id="PF00106">
    <property type="entry name" value="adh_short"/>
    <property type="match status" value="1"/>
</dbReference>
<dbReference type="AlphaFoldDB" id="A0A3A1YEY5"/>
<comment type="similarity">
    <text evidence="1">Belongs to the short-chain dehydrogenases/reductases (SDR) family.</text>
</comment>
<proteinExistence type="inferred from homology"/>
<dbReference type="InterPro" id="IPR002347">
    <property type="entry name" value="SDR_fam"/>
</dbReference>
<protein>
    <recommendedName>
        <fullName evidence="5">Short-chain dehydrogenase</fullName>
    </recommendedName>
</protein>
<dbReference type="GO" id="GO:0016020">
    <property type="term" value="C:membrane"/>
    <property type="evidence" value="ECO:0007669"/>
    <property type="project" value="TreeGrafter"/>
</dbReference>
<evidence type="ECO:0000313" key="3">
    <source>
        <dbReference type="EMBL" id="RIY34607.1"/>
    </source>
</evidence>
<dbReference type="PANTHER" id="PTHR44196:SF1">
    <property type="entry name" value="DEHYDROGENASE_REDUCTASE SDR FAMILY MEMBER 7B"/>
    <property type="match status" value="1"/>
</dbReference>
<dbReference type="InterPro" id="IPR020904">
    <property type="entry name" value="Sc_DH/Rdtase_CS"/>
</dbReference>
<sequence length="274" mass="31086">MAKILITGSSSGMGLASAQLFASKGWEVIAVIRNPEQARHLEALGIKVKYCEQTQYAKIEQLFQDPDLQNFDAAFLNAGYGHMATVEDTTPQALEAQLACNTVGTWAYFNACIKVFRQQGHGRILVNSSVISFSPIPYRAAYGASKAALDQMVETFRIENRDPNIQASLLHPGPVATNFRQRALHEYQTQTKNQDTVYAQDYAQQEQRLQNKNRKRFTAQPEQAAALAYKCLTSKKQKIHYFLCLPTYVVWYAKKILPASWFEFFIRHAHKLEK</sequence>
<gene>
    <name evidence="3" type="ORF">CKF58_08035</name>
</gene>
<reference evidence="3 4" key="1">
    <citation type="submission" date="2017-08" db="EMBL/GenBank/DDBJ databases">
        <title>Reclassification of Bisgaard taxon 37 and 44.</title>
        <authorList>
            <person name="Christensen H."/>
        </authorList>
    </citation>
    <scope>NUCLEOTIDE SEQUENCE [LARGE SCALE GENOMIC DNA]</scope>
    <source>
        <strain evidence="3 4">111</strain>
    </source>
</reference>
<dbReference type="PANTHER" id="PTHR44196">
    <property type="entry name" value="DEHYDROGENASE/REDUCTASE SDR FAMILY MEMBER 7B"/>
    <property type="match status" value="1"/>
</dbReference>
<keyword evidence="2" id="KW-0560">Oxidoreductase</keyword>
<dbReference type="OrthoDB" id="9810734at2"/>
<organism evidence="3 4">
    <name type="scientific">Psittacicella hinzii</name>
    <dbReference type="NCBI Taxonomy" id="2028575"/>
    <lineage>
        <taxon>Bacteria</taxon>
        <taxon>Pseudomonadati</taxon>
        <taxon>Pseudomonadota</taxon>
        <taxon>Gammaproteobacteria</taxon>
        <taxon>Pasteurellales</taxon>
        <taxon>Psittacicellaceae</taxon>
        <taxon>Psittacicella</taxon>
    </lineage>
</organism>
<comment type="caution">
    <text evidence="3">The sequence shown here is derived from an EMBL/GenBank/DDBJ whole genome shotgun (WGS) entry which is preliminary data.</text>
</comment>
<dbReference type="SUPFAM" id="SSF51735">
    <property type="entry name" value="NAD(P)-binding Rossmann-fold domains"/>
    <property type="match status" value="1"/>
</dbReference>
<dbReference type="InterPro" id="IPR036291">
    <property type="entry name" value="NAD(P)-bd_dom_sf"/>
</dbReference>
<evidence type="ECO:0000313" key="4">
    <source>
        <dbReference type="Proteomes" id="UP000265916"/>
    </source>
</evidence>
<dbReference type="Gene3D" id="3.40.50.720">
    <property type="entry name" value="NAD(P)-binding Rossmann-like Domain"/>
    <property type="match status" value="1"/>
</dbReference>
<evidence type="ECO:0000256" key="2">
    <source>
        <dbReference type="ARBA" id="ARBA00023002"/>
    </source>
</evidence>
<dbReference type="Proteomes" id="UP000265916">
    <property type="component" value="Unassembled WGS sequence"/>
</dbReference>
<accession>A0A3A1YEY5</accession>
<dbReference type="RefSeq" id="WP_119532731.1">
    <property type="nucleotide sequence ID" value="NZ_JBHSSP010000001.1"/>
</dbReference>
<dbReference type="EMBL" id="NRJG01000195">
    <property type="protein sequence ID" value="RIY34607.1"/>
    <property type="molecule type" value="Genomic_DNA"/>
</dbReference>